<evidence type="ECO:0000313" key="3">
    <source>
        <dbReference type="Proteomes" id="UP000003345"/>
    </source>
</evidence>
<dbReference type="PANTHER" id="PTHR34385:SF1">
    <property type="entry name" value="PEPTIDOGLYCAN L-ALANYL-D-GLUTAMATE ENDOPEPTIDASE CWLK"/>
    <property type="match status" value="1"/>
</dbReference>
<dbReference type="SUPFAM" id="SSF55166">
    <property type="entry name" value="Hedgehog/DD-peptidase"/>
    <property type="match status" value="1"/>
</dbReference>
<gene>
    <name evidence="2" type="ORF">HMPREF1054_1664</name>
</gene>
<keyword evidence="2" id="KW-0645">Protease</keyword>
<dbReference type="PATRIC" id="fig|1095743.3.peg.1202"/>
<organism evidence="2 3">
    <name type="scientific">Haemophilus paraphrohaemolyticus HK411</name>
    <dbReference type="NCBI Taxonomy" id="1095743"/>
    <lineage>
        <taxon>Bacteria</taxon>
        <taxon>Pseudomonadati</taxon>
        <taxon>Pseudomonadota</taxon>
        <taxon>Gammaproteobacteria</taxon>
        <taxon>Pasteurellales</taxon>
        <taxon>Pasteurellaceae</taxon>
        <taxon>Haemophilus</taxon>
    </lineage>
</organism>
<name>I2NH55_9PAST</name>
<dbReference type="GO" id="GO:0004180">
    <property type="term" value="F:carboxypeptidase activity"/>
    <property type="evidence" value="ECO:0007669"/>
    <property type="project" value="UniProtKB-KW"/>
</dbReference>
<feature type="domain" description="D-alanyl-D-alanine carboxypeptidase-like core" evidence="1">
    <location>
        <begin position="40"/>
        <end position="198"/>
    </location>
</feature>
<dbReference type="CDD" id="cd14847">
    <property type="entry name" value="DD-carboxypeptidase_like"/>
    <property type="match status" value="1"/>
</dbReference>
<keyword evidence="2" id="KW-0121">Carboxypeptidase</keyword>
<evidence type="ECO:0000259" key="1">
    <source>
        <dbReference type="Pfam" id="PF02557"/>
    </source>
</evidence>
<evidence type="ECO:0000313" key="2">
    <source>
        <dbReference type="EMBL" id="EIG25166.1"/>
    </source>
</evidence>
<dbReference type="PANTHER" id="PTHR34385">
    <property type="entry name" value="D-ALANYL-D-ALANINE CARBOXYPEPTIDASE"/>
    <property type="match status" value="1"/>
</dbReference>
<dbReference type="InterPro" id="IPR009045">
    <property type="entry name" value="Zn_M74/Hedgehog-like"/>
</dbReference>
<dbReference type="Proteomes" id="UP000003345">
    <property type="component" value="Unassembled WGS sequence"/>
</dbReference>
<dbReference type="InterPro" id="IPR052179">
    <property type="entry name" value="DD-CPase-like"/>
</dbReference>
<reference evidence="2 3" key="1">
    <citation type="submission" date="2012-04" db="EMBL/GenBank/DDBJ databases">
        <authorList>
            <person name="Harkins D.M."/>
            <person name="Madupu R."/>
            <person name="Durkin A.S."/>
            <person name="Torralba M."/>
            <person name="Methe B."/>
            <person name="Sutton G.G."/>
            <person name="Nelson K.E."/>
        </authorList>
    </citation>
    <scope>NUCLEOTIDE SEQUENCE [LARGE SCALE GENOMIC DNA]</scope>
    <source>
        <strain evidence="2 3">HK411</strain>
    </source>
</reference>
<dbReference type="eggNOG" id="COG1876">
    <property type="taxonomic scope" value="Bacteria"/>
</dbReference>
<sequence>MLYNQQAVKKMPNFANLTEILTGKSREHLITLPNPLSNKHALQPEAVQAFLQLQQVAQKAGFNLQPASTFRDFERQKLIWNAKFNGERKVHNDKGNAIELEGLSDWQKCQAILRWSAVPGASRHHWGTEIDFFDPDVLPAGKKLMLEPWEYQTGGYFQRLTNWLLANAETFGFFFPFIPENREDKLIGVEPWHISYFPIAELYQQQFDANHLTQAWKAEEIAGKETLLTHFDTLFKDYIL</sequence>
<dbReference type="InterPro" id="IPR003709">
    <property type="entry name" value="VanY-like_core_dom"/>
</dbReference>
<comment type="caution">
    <text evidence="2">The sequence shown here is derived from an EMBL/GenBank/DDBJ whole genome shotgun (WGS) entry which is preliminary data.</text>
</comment>
<dbReference type="Pfam" id="PF02557">
    <property type="entry name" value="VanY"/>
    <property type="match status" value="1"/>
</dbReference>
<dbReference type="GO" id="GO:0006508">
    <property type="term" value="P:proteolysis"/>
    <property type="evidence" value="ECO:0007669"/>
    <property type="project" value="InterPro"/>
</dbReference>
<dbReference type="Gene3D" id="3.30.1380.10">
    <property type="match status" value="1"/>
</dbReference>
<accession>I2NH55</accession>
<proteinExistence type="predicted"/>
<dbReference type="EMBL" id="AJMU01000061">
    <property type="protein sequence ID" value="EIG25166.1"/>
    <property type="molecule type" value="Genomic_DNA"/>
</dbReference>
<keyword evidence="2" id="KW-0378">Hydrolase</keyword>
<protein>
    <submittedName>
        <fullName evidence="2">Serine-type D-Ala-D-Ala carboxypeptidase</fullName>
    </submittedName>
</protein>
<dbReference type="AlphaFoldDB" id="I2NH55"/>